<dbReference type="RefSeq" id="WP_160632482.1">
    <property type="nucleotide sequence ID" value="NZ_WWNE01000005.1"/>
</dbReference>
<dbReference type="SUPFAM" id="SSF52317">
    <property type="entry name" value="Class I glutamine amidotransferase-like"/>
    <property type="match status" value="1"/>
</dbReference>
<name>A0A6N9NI70_9FLAO</name>
<proteinExistence type="predicted"/>
<sequence length="671" mass="76140">MKFVYPDFLYALIAIAIPIIIHLFNFRRYKTIYFTNVRFLKDIKEETQSANKLKHLLVLISRILAITFLVFAFAQPILPSGDSAPKVGNSLIGIYLDNSFSMQAENNNGQLLDLAKNKTLSILEAYRPDDQFVLLTNDFEGKHQRAVNKEQFIELIQTVTLSPATKTIAEVEKRLKDIMVSNEAPNKQCYLISDFQKKTSKIEDIKLDTVIPLNFVPLEATTLSNLYIDSCWFYSPYRQANGMEKIVVKITNASGKSYENIPIRLEINGKTKTPGSFNIGPNESTTDTLSFTNAEKGIQMAKISIKDYPITFDDEFYFNYMLKDNISIMVINEKEENKSLKALFGNDAFFTLTQSPKDQVNYSDFNTQQLIIVNGLSSYSSGLVQELKKFVSNGGSLFISSSTAEQSSISNSLNALSVSYGKLISAPSKVDYINTDAPIYQNVFENVPKNLNLPVVEKYIEIKSIGEVLLRFQNRKPFLIHSNFDKGNIYTLATELSTSASNFTEHAIFVPTLYNIALRSQRSTPLFYFLNSNNKIEVGNYRQSEQPLTIRGTSTDFIPEQRNLNGETVLFTHGQIGKAGNFNIYHAEDLINGVSFNYDRRESSMEFFNSEELRSSLDQNGMNQYAILSSNNELLSQEITENTQGFSLWKYCIILCLLFLGFEVILLRLYH</sequence>
<dbReference type="Gene3D" id="3.40.50.880">
    <property type="match status" value="1"/>
</dbReference>
<evidence type="ECO:0000256" key="1">
    <source>
        <dbReference type="SAM" id="Phobius"/>
    </source>
</evidence>
<dbReference type="EMBL" id="WWNE01000005">
    <property type="protein sequence ID" value="NBG65529.1"/>
    <property type="molecule type" value="Genomic_DNA"/>
</dbReference>
<keyword evidence="4" id="KW-1185">Reference proteome</keyword>
<protein>
    <recommendedName>
        <fullName evidence="2">Aerotolerance regulator N-terminal domain-containing protein</fullName>
    </recommendedName>
</protein>
<dbReference type="InterPro" id="IPR029062">
    <property type="entry name" value="Class_I_gatase-like"/>
</dbReference>
<keyword evidence="1" id="KW-1133">Transmembrane helix</keyword>
<comment type="caution">
    <text evidence="3">The sequence shown here is derived from an EMBL/GenBank/DDBJ whole genome shotgun (WGS) entry which is preliminary data.</text>
</comment>
<evidence type="ECO:0000259" key="2">
    <source>
        <dbReference type="Pfam" id="PF07584"/>
    </source>
</evidence>
<evidence type="ECO:0000313" key="3">
    <source>
        <dbReference type="EMBL" id="NBG65529.1"/>
    </source>
</evidence>
<dbReference type="Proteomes" id="UP000470771">
    <property type="component" value="Unassembled WGS sequence"/>
</dbReference>
<dbReference type="NCBIfam" id="TIGR02226">
    <property type="entry name" value="two_anch"/>
    <property type="match status" value="1"/>
</dbReference>
<dbReference type="InterPro" id="IPR024163">
    <property type="entry name" value="Aerotolerance_reg_N"/>
</dbReference>
<keyword evidence="1" id="KW-0812">Transmembrane</keyword>
<keyword evidence="1" id="KW-0472">Membrane</keyword>
<dbReference type="PANTHER" id="PTHR37464:SF1">
    <property type="entry name" value="BLL2463 PROTEIN"/>
    <property type="match status" value="1"/>
</dbReference>
<dbReference type="AlphaFoldDB" id="A0A6N9NI70"/>
<accession>A0A6N9NI70</accession>
<reference evidence="3 4" key="1">
    <citation type="submission" date="2019-12" db="EMBL/GenBank/DDBJ databases">
        <authorList>
            <person name="Zhao J."/>
        </authorList>
    </citation>
    <scope>NUCLEOTIDE SEQUENCE [LARGE SCALE GENOMIC DNA]</scope>
    <source>
        <strain evidence="3 4">S-15</strain>
    </source>
</reference>
<gene>
    <name evidence="3" type="ORF">GQN54_05340</name>
</gene>
<dbReference type="InterPro" id="IPR011933">
    <property type="entry name" value="Double_TM_dom"/>
</dbReference>
<feature type="transmembrane region" description="Helical" evidence="1">
    <location>
        <begin position="6"/>
        <end position="24"/>
    </location>
</feature>
<feature type="transmembrane region" description="Helical" evidence="1">
    <location>
        <begin position="648"/>
        <end position="670"/>
    </location>
</feature>
<dbReference type="Pfam" id="PF07584">
    <property type="entry name" value="BatA"/>
    <property type="match status" value="1"/>
</dbReference>
<dbReference type="PANTHER" id="PTHR37464">
    <property type="entry name" value="BLL2463 PROTEIN"/>
    <property type="match status" value="1"/>
</dbReference>
<evidence type="ECO:0000313" key="4">
    <source>
        <dbReference type="Proteomes" id="UP000470771"/>
    </source>
</evidence>
<feature type="domain" description="Aerotolerance regulator N-terminal" evidence="2">
    <location>
        <begin position="1"/>
        <end position="76"/>
    </location>
</feature>
<feature type="transmembrane region" description="Helical" evidence="1">
    <location>
        <begin position="56"/>
        <end position="78"/>
    </location>
</feature>
<organism evidence="3 4">
    <name type="scientific">Acidiluteibacter ferrifornacis</name>
    <dbReference type="NCBI Taxonomy" id="2692424"/>
    <lineage>
        <taxon>Bacteria</taxon>
        <taxon>Pseudomonadati</taxon>
        <taxon>Bacteroidota</taxon>
        <taxon>Flavobacteriia</taxon>
        <taxon>Flavobacteriales</taxon>
        <taxon>Cryomorphaceae</taxon>
        <taxon>Acidiluteibacter</taxon>
    </lineage>
</organism>